<dbReference type="Pfam" id="PF01381">
    <property type="entry name" value="HTH_3"/>
    <property type="match status" value="1"/>
</dbReference>
<dbReference type="SMART" id="SM00530">
    <property type="entry name" value="HTH_XRE"/>
    <property type="match status" value="1"/>
</dbReference>
<dbReference type="InterPro" id="IPR001387">
    <property type="entry name" value="Cro/C1-type_HTH"/>
</dbReference>
<reference evidence="2" key="1">
    <citation type="submission" date="2018-12" db="EMBL/GenBank/DDBJ databases">
        <authorList>
            <person name="Will S."/>
            <person name="Neumann-Schaal M."/>
            <person name="Henke P."/>
        </authorList>
    </citation>
    <scope>NUCLEOTIDE SEQUENCE</scope>
    <source>
        <strain evidence="2">PCC 7102</strain>
    </source>
</reference>
<dbReference type="Gene3D" id="1.10.260.40">
    <property type="entry name" value="lambda repressor-like DNA-binding domains"/>
    <property type="match status" value="1"/>
</dbReference>
<sequence>MTLKELRRKAGLRAEEVAAYVGVSYATVRNWEQGRTIPTLNILQTEKLLNLYGASFDEFASAVKATNTNLVST</sequence>
<dbReference type="RefSeq" id="WP_127087011.1">
    <property type="nucleotide sequence ID" value="NZ_RSCL01000042.1"/>
</dbReference>
<evidence type="ECO:0000259" key="1">
    <source>
        <dbReference type="PROSITE" id="PS50943"/>
    </source>
</evidence>
<dbReference type="AlphaFoldDB" id="A0A3S1AM41"/>
<dbReference type="SUPFAM" id="SSF47413">
    <property type="entry name" value="lambda repressor-like DNA-binding domains"/>
    <property type="match status" value="1"/>
</dbReference>
<organism evidence="2 3">
    <name type="scientific">Dulcicalothrix desertica PCC 7102</name>
    <dbReference type="NCBI Taxonomy" id="232991"/>
    <lineage>
        <taxon>Bacteria</taxon>
        <taxon>Bacillati</taxon>
        <taxon>Cyanobacteriota</taxon>
        <taxon>Cyanophyceae</taxon>
        <taxon>Nostocales</taxon>
        <taxon>Calotrichaceae</taxon>
        <taxon>Dulcicalothrix</taxon>
    </lineage>
</organism>
<dbReference type="CDD" id="cd00093">
    <property type="entry name" value="HTH_XRE"/>
    <property type="match status" value="1"/>
</dbReference>
<dbReference type="PROSITE" id="PS50943">
    <property type="entry name" value="HTH_CROC1"/>
    <property type="match status" value="1"/>
</dbReference>
<feature type="domain" description="HTH cro/C1-type" evidence="1">
    <location>
        <begin position="3"/>
        <end position="59"/>
    </location>
</feature>
<evidence type="ECO:0000313" key="2">
    <source>
        <dbReference type="EMBL" id="RUS95274.1"/>
    </source>
</evidence>
<dbReference type="GO" id="GO:0003677">
    <property type="term" value="F:DNA binding"/>
    <property type="evidence" value="ECO:0007669"/>
    <property type="project" value="InterPro"/>
</dbReference>
<accession>A0A3S1AM41</accession>
<evidence type="ECO:0000313" key="3">
    <source>
        <dbReference type="Proteomes" id="UP000271624"/>
    </source>
</evidence>
<name>A0A3S1AM41_9CYAN</name>
<comment type="caution">
    <text evidence="2">The sequence shown here is derived from an EMBL/GenBank/DDBJ whole genome shotgun (WGS) entry which is preliminary data.</text>
</comment>
<gene>
    <name evidence="2" type="ORF">DSM106972_090500</name>
</gene>
<dbReference type="OrthoDB" id="461984at2"/>
<protein>
    <recommendedName>
        <fullName evidence="1">HTH cro/C1-type domain-containing protein</fullName>
    </recommendedName>
</protein>
<proteinExistence type="predicted"/>
<dbReference type="Proteomes" id="UP000271624">
    <property type="component" value="Unassembled WGS sequence"/>
</dbReference>
<reference evidence="2" key="2">
    <citation type="journal article" date="2019" name="Genome Biol. Evol.">
        <title>Day and night: Metabolic profiles and evolutionary relationships of six axenic non-marine cyanobacteria.</title>
        <authorList>
            <person name="Will S.E."/>
            <person name="Henke P."/>
            <person name="Boedeker C."/>
            <person name="Huang S."/>
            <person name="Brinkmann H."/>
            <person name="Rohde M."/>
            <person name="Jarek M."/>
            <person name="Friedl T."/>
            <person name="Seufert S."/>
            <person name="Schumacher M."/>
            <person name="Overmann J."/>
            <person name="Neumann-Schaal M."/>
            <person name="Petersen J."/>
        </authorList>
    </citation>
    <scope>NUCLEOTIDE SEQUENCE [LARGE SCALE GENOMIC DNA]</scope>
    <source>
        <strain evidence="2">PCC 7102</strain>
    </source>
</reference>
<keyword evidence="3" id="KW-1185">Reference proteome</keyword>
<dbReference type="EMBL" id="RSCL01000042">
    <property type="protein sequence ID" value="RUS95274.1"/>
    <property type="molecule type" value="Genomic_DNA"/>
</dbReference>
<dbReference type="InterPro" id="IPR010982">
    <property type="entry name" value="Lambda_DNA-bd_dom_sf"/>
</dbReference>